<dbReference type="SUPFAM" id="SSF55186">
    <property type="entry name" value="ThrRS/AlaRS common domain"/>
    <property type="match status" value="1"/>
</dbReference>
<comment type="caution">
    <text evidence="5">The sequence shown here is derived from an EMBL/GenBank/DDBJ whole genome shotgun (WGS) entry which is preliminary data.</text>
</comment>
<dbReference type="EMBL" id="MFGW01000099">
    <property type="protein sequence ID" value="OGF66009.1"/>
    <property type="molecule type" value="Genomic_DNA"/>
</dbReference>
<dbReference type="GO" id="GO:0046872">
    <property type="term" value="F:metal ion binding"/>
    <property type="evidence" value="ECO:0007669"/>
    <property type="project" value="UniProtKB-KW"/>
</dbReference>
<dbReference type="InterPro" id="IPR018163">
    <property type="entry name" value="Thr/Ala-tRNA-synth_IIc_edit"/>
</dbReference>
<evidence type="ECO:0000313" key="6">
    <source>
        <dbReference type="Proteomes" id="UP000178943"/>
    </source>
</evidence>
<keyword evidence="2" id="KW-0479">Metal-binding</keyword>
<dbReference type="SUPFAM" id="SSF50447">
    <property type="entry name" value="Translation proteins"/>
    <property type="match status" value="1"/>
</dbReference>
<comment type="cofactor">
    <cofactor evidence="1">
        <name>Zn(2+)</name>
        <dbReference type="ChEBI" id="CHEBI:29105"/>
    </cofactor>
</comment>
<dbReference type="PANTHER" id="PTHR43462">
    <property type="entry name" value="ALANYL-TRNA EDITING PROTEIN"/>
    <property type="match status" value="1"/>
</dbReference>
<protein>
    <recommendedName>
        <fullName evidence="4">Threonyl/alanyl tRNA synthetase SAD domain-containing protein</fullName>
    </recommendedName>
</protein>
<dbReference type="STRING" id="1817863.A2Y62_06050"/>
<evidence type="ECO:0000256" key="1">
    <source>
        <dbReference type="ARBA" id="ARBA00001947"/>
    </source>
</evidence>
<evidence type="ECO:0000256" key="3">
    <source>
        <dbReference type="ARBA" id="ARBA00022833"/>
    </source>
</evidence>
<dbReference type="InterPro" id="IPR051335">
    <property type="entry name" value="Alanyl-tRNA_Editing_Enzymes"/>
</dbReference>
<keyword evidence="3" id="KW-0862">Zinc</keyword>
<dbReference type="InterPro" id="IPR009000">
    <property type="entry name" value="Transl_B-barrel_sf"/>
</dbReference>
<dbReference type="Pfam" id="PF01411">
    <property type="entry name" value="tRNA-synt_2c"/>
    <property type="match status" value="1"/>
</dbReference>
<dbReference type="Proteomes" id="UP000178943">
    <property type="component" value="Unassembled WGS sequence"/>
</dbReference>
<dbReference type="Gene3D" id="3.30.980.10">
    <property type="entry name" value="Threonyl-trna Synthetase, Chain A, domain 2"/>
    <property type="match status" value="1"/>
</dbReference>
<gene>
    <name evidence="5" type="ORF">A2Y62_06050</name>
</gene>
<dbReference type="AlphaFoldDB" id="A0A1F5VRN6"/>
<evidence type="ECO:0000256" key="2">
    <source>
        <dbReference type="ARBA" id="ARBA00022723"/>
    </source>
</evidence>
<dbReference type="Pfam" id="PF07973">
    <property type="entry name" value="tRNA_SAD"/>
    <property type="match status" value="1"/>
</dbReference>
<dbReference type="InterPro" id="IPR012947">
    <property type="entry name" value="tRNA_SAD"/>
</dbReference>
<accession>A0A1F5VRN6</accession>
<dbReference type="InterPro" id="IPR018164">
    <property type="entry name" value="Ala-tRNA-synth_IIc_N"/>
</dbReference>
<sequence>MLRSDPLNKKMTERMYHRDSYVTECEANIIQKKTVKNTVEVILNRTCFYPFAGGQESDRGVIGGKNVIEVREEGDAIIHVLDGEPEQTSVHCAIDWRRRYDFMQQHTGQHILSRCFLELEDAPTISAHMGETRNTVDLKVAILDWERIVKVEEYANEIIRKALPVSIHFFDKREDCPFDLRKEPVVEGIVRIIKMQDFEATPCGGTHCMNSVEVGLIKVTDYQKYKGGYRVEFLCGGRAYGDYHDKVVLLAVLRNELSAKEEELVQVAVRIRESEKSLKRELGSAWRNYLKLQAEQIIAEYMHSPSVVLKKKFHDYGIEKLIQLAGMLTCKVAVPVVLIGLGEEIAVVISAAKESGAKLKESCMPVLQNYAWRGGGSDT</sequence>
<dbReference type="SMART" id="SM00863">
    <property type="entry name" value="tRNA_SAD"/>
    <property type="match status" value="1"/>
</dbReference>
<organism evidence="5 6">
    <name type="scientific">Candidatus Fischerbacteria bacterium RBG_13_37_8</name>
    <dbReference type="NCBI Taxonomy" id="1817863"/>
    <lineage>
        <taxon>Bacteria</taxon>
        <taxon>Candidatus Fischeribacteriota</taxon>
    </lineage>
</organism>
<dbReference type="Gene3D" id="2.40.30.130">
    <property type="match status" value="1"/>
</dbReference>
<dbReference type="GO" id="GO:0006419">
    <property type="term" value="P:alanyl-tRNA aminoacylation"/>
    <property type="evidence" value="ECO:0007669"/>
    <property type="project" value="InterPro"/>
</dbReference>
<name>A0A1F5VRN6_9BACT</name>
<proteinExistence type="predicted"/>
<dbReference type="GO" id="GO:0005524">
    <property type="term" value="F:ATP binding"/>
    <property type="evidence" value="ECO:0007669"/>
    <property type="project" value="InterPro"/>
</dbReference>
<feature type="domain" description="Threonyl/alanyl tRNA synthetase SAD" evidence="4">
    <location>
        <begin position="190"/>
        <end position="232"/>
    </location>
</feature>
<reference evidence="5 6" key="1">
    <citation type="journal article" date="2016" name="Nat. Commun.">
        <title>Thousands of microbial genomes shed light on interconnected biogeochemical processes in an aquifer system.</title>
        <authorList>
            <person name="Anantharaman K."/>
            <person name="Brown C.T."/>
            <person name="Hug L.A."/>
            <person name="Sharon I."/>
            <person name="Castelle C.J."/>
            <person name="Probst A.J."/>
            <person name="Thomas B.C."/>
            <person name="Singh A."/>
            <person name="Wilkins M.J."/>
            <person name="Karaoz U."/>
            <person name="Brodie E.L."/>
            <person name="Williams K.H."/>
            <person name="Hubbard S.S."/>
            <person name="Banfield J.F."/>
        </authorList>
    </citation>
    <scope>NUCLEOTIDE SEQUENCE [LARGE SCALE GENOMIC DNA]</scope>
</reference>
<dbReference type="GO" id="GO:0004813">
    <property type="term" value="F:alanine-tRNA ligase activity"/>
    <property type="evidence" value="ECO:0007669"/>
    <property type="project" value="InterPro"/>
</dbReference>
<dbReference type="GO" id="GO:0002161">
    <property type="term" value="F:aminoacyl-tRNA deacylase activity"/>
    <property type="evidence" value="ECO:0007669"/>
    <property type="project" value="UniProtKB-ARBA"/>
</dbReference>
<dbReference type="PANTHER" id="PTHR43462:SF1">
    <property type="entry name" value="ALANYL-TRNA EDITING PROTEIN AARSD1"/>
    <property type="match status" value="1"/>
</dbReference>
<evidence type="ECO:0000313" key="5">
    <source>
        <dbReference type="EMBL" id="OGF66009.1"/>
    </source>
</evidence>
<evidence type="ECO:0000259" key="4">
    <source>
        <dbReference type="SMART" id="SM00863"/>
    </source>
</evidence>
<feature type="non-terminal residue" evidence="5">
    <location>
        <position position="379"/>
    </location>
</feature>